<evidence type="ECO:0000256" key="4">
    <source>
        <dbReference type="ARBA" id="ARBA00023157"/>
    </source>
</evidence>
<keyword evidence="5 6" id="KW-0676">Redox-active center</keyword>
<keyword evidence="1 6" id="KW-0575">Peroxidase</keyword>
<evidence type="ECO:0000259" key="7">
    <source>
        <dbReference type="Pfam" id="PF02627"/>
    </source>
</evidence>
<dbReference type="HAMAP" id="MF_01676">
    <property type="entry name" value="AhpD"/>
    <property type="match status" value="1"/>
</dbReference>
<dbReference type="GO" id="GO:0006979">
    <property type="term" value="P:response to oxidative stress"/>
    <property type="evidence" value="ECO:0007669"/>
    <property type="project" value="InterPro"/>
</dbReference>
<dbReference type="PANTHER" id="PTHR33930:SF7">
    <property type="entry name" value="ALKYL HYDROPEROXIDE REDUCTASE AHPD"/>
    <property type="match status" value="1"/>
</dbReference>
<keyword evidence="4 6" id="KW-1015">Disulfide bond</keyword>
<dbReference type="NCBIfam" id="TIGR00777">
    <property type="entry name" value="ahpD"/>
    <property type="match status" value="1"/>
</dbReference>
<dbReference type="EMBL" id="CP053923">
    <property type="protein sequence ID" value="QNT69962.1"/>
    <property type="molecule type" value="Genomic_DNA"/>
</dbReference>
<dbReference type="InterPro" id="IPR003779">
    <property type="entry name" value="CMD-like"/>
</dbReference>
<sequence length="183" mass="18940">MSIESIKNALPGYAKDLKLNLSSLAGEAGLTEQQKAGTFIASAIASGSARVIAGLTAEFAPKLSSQALDAAKAAAAIMGMNNIYYRFTHLVSAADYKTLPARLRMNVIGSPGVEKVDFELWSLAVSAINGCGACVDAHERELRKHGVAVETVQAAVRIAAVVKAIAVTLDGEQALAETAALVA</sequence>
<feature type="active site" description="Cysteine sulfenic acid (-SOH) intermediate" evidence="6">
    <location>
        <position position="134"/>
    </location>
</feature>
<dbReference type="NCBIfam" id="TIGR00778">
    <property type="entry name" value="ahpD_dom"/>
    <property type="match status" value="1"/>
</dbReference>
<accession>A0A7H1N2M6</accession>
<name>A0A7H1N2M6_9PROT</name>
<dbReference type="Pfam" id="PF02627">
    <property type="entry name" value="CMD"/>
    <property type="match status" value="1"/>
</dbReference>
<evidence type="ECO:0000256" key="3">
    <source>
        <dbReference type="ARBA" id="ARBA00023002"/>
    </source>
</evidence>
<gene>
    <name evidence="6" type="primary">ahpD</name>
    <name evidence="8" type="ORF">HQ394_12275</name>
</gene>
<dbReference type="Proteomes" id="UP000516369">
    <property type="component" value="Chromosome"/>
</dbReference>
<comment type="catalytic activity">
    <reaction evidence="6">
        <text>N(6)-[(R)-dihydrolipoyl]-L-lysyl-[lipoyl-carrier protein] + a hydroperoxide = N(6)-[(R)-lipoyl]-L-lysyl-[lipoyl-carrier protein] + an alcohol + H2O</text>
        <dbReference type="Rhea" id="RHEA:62636"/>
        <dbReference type="Rhea" id="RHEA-COMP:10502"/>
        <dbReference type="Rhea" id="RHEA-COMP:16355"/>
        <dbReference type="ChEBI" id="CHEBI:15377"/>
        <dbReference type="ChEBI" id="CHEBI:30879"/>
        <dbReference type="ChEBI" id="CHEBI:35924"/>
        <dbReference type="ChEBI" id="CHEBI:83099"/>
        <dbReference type="ChEBI" id="CHEBI:83100"/>
        <dbReference type="EC" id="1.11.1.28"/>
    </reaction>
</comment>
<keyword evidence="9" id="KW-1185">Reference proteome</keyword>
<dbReference type="PANTHER" id="PTHR33930">
    <property type="entry name" value="ALKYL HYDROPEROXIDE REDUCTASE AHPD"/>
    <property type="match status" value="1"/>
</dbReference>
<reference evidence="8 9" key="1">
    <citation type="submission" date="2020-05" db="EMBL/GenBank/DDBJ databases">
        <title>Complete closed genome sequence of Defluviicoccus vanus.</title>
        <authorList>
            <person name="Bessarab I."/>
            <person name="Arumugam K."/>
            <person name="Maszenan A.M."/>
            <person name="Seviour R.J."/>
            <person name="Williams R.B."/>
        </authorList>
    </citation>
    <scope>NUCLEOTIDE SEQUENCE [LARGE SCALE GENOMIC DNA]</scope>
    <source>
        <strain evidence="8 9">Ben 114</strain>
    </source>
</reference>
<comment type="function">
    <text evidence="6">Antioxidant protein with alkyl hydroperoxidase activity. Required for the reduction of the AhpC active site cysteine residues and for the regeneration of the AhpC enzyme activity.</text>
</comment>
<dbReference type="GO" id="GO:0051920">
    <property type="term" value="F:peroxiredoxin activity"/>
    <property type="evidence" value="ECO:0007669"/>
    <property type="project" value="InterPro"/>
</dbReference>
<comment type="similarity">
    <text evidence="6">Belongs to the AhpD family.</text>
</comment>
<dbReference type="InterPro" id="IPR004674">
    <property type="entry name" value="AhpD"/>
</dbReference>
<evidence type="ECO:0000313" key="9">
    <source>
        <dbReference type="Proteomes" id="UP000516369"/>
    </source>
</evidence>
<keyword evidence="2 6" id="KW-0049">Antioxidant</keyword>
<dbReference type="KEGG" id="dvn:HQ394_12275"/>
<evidence type="ECO:0000256" key="5">
    <source>
        <dbReference type="ARBA" id="ARBA00023284"/>
    </source>
</evidence>
<dbReference type="InterPro" id="IPR029032">
    <property type="entry name" value="AhpD-like"/>
</dbReference>
<dbReference type="AlphaFoldDB" id="A0A7H1N2M6"/>
<dbReference type="GO" id="GO:0032843">
    <property type="term" value="F:hydroperoxide reductase activity"/>
    <property type="evidence" value="ECO:0007669"/>
    <property type="project" value="InterPro"/>
</dbReference>
<organism evidence="8 9">
    <name type="scientific">Defluviicoccus vanus</name>
    <dbReference type="NCBI Taxonomy" id="111831"/>
    <lineage>
        <taxon>Bacteria</taxon>
        <taxon>Pseudomonadati</taxon>
        <taxon>Pseudomonadota</taxon>
        <taxon>Alphaproteobacteria</taxon>
        <taxon>Rhodospirillales</taxon>
        <taxon>Rhodospirillaceae</taxon>
        <taxon>Defluviicoccus</taxon>
    </lineage>
</organism>
<dbReference type="RefSeq" id="WP_190260473.1">
    <property type="nucleotide sequence ID" value="NZ_CP053923.1"/>
</dbReference>
<evidence type="ECO:0000256" key="2">
    <source>
        <dbReference type="ARBA" id="ARBA00022862"/>
    </source>
</evidence>
<dbReference type="GO" id="GO:0045454">
    <property type="term" value="P:cell redox homeostasis"/>
    <property type="evidence" value="ECO:0007669"/>
    <property type="project" value="TreeGrafter"/>
</dbReference>
<dbReference type="GO" id="GO:0015036">
    <property type="term" value="F:disulfide oxidoreductase activity"/>
    <property type="evidence" value="ECO:0007669"/>
    <property type="project" value="TreeGrafter"/>
</dbReference>
<dbReference type="Gene3D" id="1.20.1290.10">
    <property type="entry name" value="AhpD-like"/>
    <property type="match status" value="1"/>
</dbReference>
<feature type="disulfide bond" evidence="6">
    <location>
        <begin position="131"/>
        <end position="134"/>
    </location>
</feature>
<dbReference type="SUPFAM" id="SSF69118">
    <property type="entry name" value="AhpD-like"/>
    <property type="match status" value="1"/>
</dbReference>
<evidence type="ECO:0000256" key="1">
    <source>
        <dbReference type="ARBA" id="ARBA00022559"/>
    </source>
</evidence>
<evidence type="ECO:0000256" key="6">
    <source>
        <dbReference type="HAMAP-Rule" id="MF_01676"/>
    </source>
</evidence>
<feature type="disulfide bond" description="Interchain (with AhpC); in linked form" evidence="6">
    <location>
        <position position="134"/>
    </location>
</feature>
<proteinExistence type="inferred from homology"/>
<feature type="domain" description="Carboxymuconolactone decarboxylase-like" evidence="7">
    <location>
        <begin position="95"/>
        <end position="175"/>
    </location>
</feature>
<keyword evidence="3 6" id="KW-0560">Oxidoreductase</keyword>
<dbReference type="EC" id="1.11.1.28" evidence="6"/>
<feature type="active site" description="Proton donor" evidence="6">
    <location>
        <position position="131"/>
    </location>
</feature>
<protein>
    <recommendedName>
        <fullName evidence="6">Alkyl hydroperoxide reductase AhpD</fullName>
        <ecNumber evidence="6">1.11.1.28</ecNumber>
    </recommendedName>
    <alternativeName>
        <fullName evidence="6">Alkylhydroperoxidase AhpD</fullName>
    </alternativeName>
</protein>
<dbReference type="InterPro" id="IPR004675">
    <property type="entry name" value="AhpD_core"/>
</dbReference>
<evidence type="ECO:0000313" key="8">
    <source>
        <dbReference type="EMBL" id="QNT69962.1"/>
    </source>
</evidence>